<dbReference type="EMBL" id="CP011144">
    <property type="protein sequence ID" value="AKC88211.1"/>
    <property type="molecule type" value="Genomic_DNA"/>
</dbReference>
<keyword evidence="2 3" id="KW-0186">Copper</keyword>
<dbReference type="InterPro" id="IPR013766">
    <property type="entry name" value="Thioredoxin_domain"/>
</dbReference>
<feature type="binding site" evidence="3">
    <location>
        <position position="60"/>
    </location>
    <ligand>
        <name>Cu cation</name>
        <dbReference type="ChEBI" id="CHEBI:23378"/>
    </ligand>
</feature>
<evidence type="ECO:0000256" key="1">
    <source>
        <dbReference type="ARBA" id="ARBA00010996"/>
    </source>
</evidence>
<dbReference type="Gene3D" id="3.40.30.10">
    <property type="entry name" value="Glutaredoxin"/>
    <property type="match status" value="1"/>
</dbReference>
<evidence type="ECO:0000313" key="6">
    <source>
        <dbReference type="EMBL" id="AKC88211.1"/>
    </source>
</evidence>
<dbReference type="CDD" id="cd02968">
    <property type="entry name" value="SCO"/>
    <property type="match status" value="1"/>
</dbReference>
<dbReference type="PANTHER" id="PTHR12151">
    <property type="entry name" value="ELECTRON TRANSPORT PROTIN SCO1/SENC FAMILY MEMBER"/>
    <property type="match status" value="1"/>
</dbReference>
<evidence type="ECO:0000259" key="5">
    <source>
        <dbReference type="PROSITE" id="PS51352"/>
    </source>
</evidence>
<sequence length="182" mass="19768">MGDAQAAGVPAAPAQVLPGESLYHLRAGLTDQHGQALQWAALRGRPQLVSMFYVNCHLMCPLILENAKALQKQLPAAERERLGVAILTLDPARDTPESLAAVAQRHRVPADWRFLRPAPDDVRALASVLDVRYRFREDGSVNHTSMLVLLDPDGRVLARSEVVGAAPDPAFLQQVRTALAAD</sequence>
<dbReference type="GO" id="GO:0046872">
    <property type="term" value="F:metal ion binding"/>
    <property type="evidence" value="ECO:0007669"/>
    <property type="project" value="UniProtKB-KW"/>
</dbReference>
<dbReference type="InterPro" id="IPR003782">
    <property type="entry name" value="SCO1/SenC"/>
</dbReference>
<gene>
    <name evidence="6" type="ORF">WQ53_05840</name>
</gene>
<feature type="binding site" evidence="3">
    <location>
        <position position="56"/>
    </location>
    <ligand>
        <name>Cu cation</name>
        <dbReference type="ChEBI" id="CHEBI:23378"/>
    </ligand>
</feature>
<dbReference type="KEGG" id="psuw:WQ53_05840"/>
<proteinExistence type="inferred from homology"/>
<feature type="binding site" evidence="3">
    <location>
        <position position="143"/>
    </location>
    <ligand>
        <name>Cu cation</name>
        <dbReference type="ChEBI" id="CHEBI:23378"/>
    </ligand>
</feature>
<feature type="disulfide bond" description="Redox-active" evidence="4">
    <location>
        <begin position="56"/>
        <end position="60"/>
    </location>
</feature>
<comment type="similarity">
    <text evidence="1">Belongs to the SCO1/2 family.</text>
</comment>
<dbReference type="AlphaFoldDB" id="A0A0E3UPP1"/>
<name>A0A0E3UPP1_9GAMM</name>
<evidence type="ECO:0000256" key="4">
    <source>
        <dbReference type="PIRSR" id="PIRSR603782-2"/>
    </source>
</evidence>
<evidence type="ECO:0000256" key="2">
    <source>
        <dbReference type="ARBA" id="ARBA00023008"/>
    </source>
</evidence>
<organism evidence="6 7">
    <name type="scientific">Pseudoxanthomonas suwonensis</name>
    <dbReference type="NCBI Taxonomy" id="314722"/>
    <lineage>
        <taxon>Bacteria</taxon>
        <taxon>Pseudomonadati</taxon>
        <taxon>Pseudomonadota</taxon>
        <taxon>Gammaproteobacteria</taxon>
        <taxon>Lysobacterales</taxon>
        <taxon>Lysobacteraceae</taxon>
        <taxon>Pseudoxanthomonas</taxon>
    </lineage>
</organism>
<dbReference type="PATRIC" id="fig|314722.6.peg.1239"/>
<dbReference type="SUPFAM" id="SSF52833">
    <property type="entry name" value="Thioredoxin-like"/>
    <property type="match status" value="1"/>
</dbReference>
<dbReference type="PROSITE" id="PS51352">
    <property type="entry name" value="THIOREDOXIN_2"/>
    <property type="match status" value="1"/>
</dbReference>
<dbReference type="Pfam" id="PF02630">
    <property type="entry name" value="SCO1-SenC"/>
    <property type="match status" value="1"/>
</dbReference>
<evidence type="ECO:0000313" key="7">
    <source>
        <dbReference type="Proteomes" id="UP000033067"/>
    </source>
</evidence>
<keyword evidence="3" id="KW-0479">Metal-binding</keyword>
<dbReference type="Proteomes" id="UP000033067">
    <property type="component" value="Chromosome"/>
</dbReference>
<keyword evidence="4" id="KW-1015">Disulfide bond</keyword>
<keyword evidence="7" id="KW-1185">Reference proteome</keyword>
<protein>
    <submittedName>
        <fullName evidence="6">Electron transporter SenC</fullName>
    </submittedName>
</protein>
<reference evidence="6 7" key="1">
    <citation type="journal article" date="2015" name="Genome Announc.">
        <title>Complete Genome Sequence of Pseudoxanthomonas suwonensis Strain J1, a Cellulose-Degrading Bacterium Isolated from Leaf- and Wood-Enriched Soil.</title>
        <authorList>
            <person name="Hou L."/>
            <person name="Jiang J."/>
            <person name="Xu Z."/>
            <person name="Zhou Y."/>
            <person name="Leung F.C."/>
        </authorList>
    </citation>
    <scope>NUCLEOTIDE SEQUENCE [LARGE SCALE GENOMIC DNA]</scope>
    <source>
        <strain evidence="6 7">J1</strain>
    </source>
</reference>
<dbReference type="PANTHER" id="PTHR12151:SF25">
    <property type="entry name" value="LINALOOL DEHYDRATASE_ISOMERASE DOMAIN-CONTAINING PROTEIN"/>
    <property type="match status" value="1"/>
</dbReference>
<accession>A0A0E3UPP1</accession>
<evidence type="ECO:0000256" key="3">
    <source>
        <dbReference type="PIRSR" id="PIRSR603782-1"/>
    </source>
</evidence>
<feature type="domain" description="Thioredoxin" evidence="5">
    <location>
        <begin position="16"/>
        <end position="180"/>
    </location>
</feature>
<dbReference type="InterPro" id="IPR036249">
    <property type="entry name" value="Thioredoxin-like_sf"/>
</dbReference>